<accession>A0AAD6S742</accession>
<dbReference type="AlphaFoldDB" id="A0AAD6S742"/>
<name>A0AAD6S742_9AGAR</name>
<reference evidence="1" key="1">
    <citation type="submission" date="2023-03" db="EMBL/GenBank/DDBJ databases">
        <title>Massive genome expansion in bonnet fungi (Mycena s.s.) driven by repeated elements and novel gene families across ecological guilds.</title>
        <authorList>
            <consortium name="Lawrence Berkeley National Laboratory"/>
            <person name="Harder C.B."/>
            <person name="Miyauchi S."/>
            <person name="Viragh M."/>
            <person name="Kuo A."/>
            <person name="Thoen E."/>
            <person name="Andreopoulos B."/>
            <person name="Lu D."/>
            <person name="Skrede I."/>
            <person name="Drula E."/>
            <person name="Henrissat B."/>
            <person name="Morin E."/>
            <person name="Kohler A."/>
            <person name="Barry K."/>
            <person name="LaButti K."/>
            <person name="Morin E."/>
            <person name="Salamov A."/>
            <person name="Lipzen A."/>
            <person name="Mereny Z."/>
            <person name="Hegedus B."/>
            <person name="Baldrian P."/>
            <person name="Stursova M."/>
            <person name="Weitz H."/>
            <person name="Taylor A."/>
            <person name="Grigoriev I.V."/>
            <person name="Nagy L.G."/>
            <person name="Martin F."/>
            <person name="Kauserud H."/>
        </authorList>
    </citation>
    <scope>NUCLEOTIDE SEQUENCE</scope>
    <source>
        <strain evidence="1">CBHHK200</strain>
    </source>
</reference>
<evidence type="ECO:0000313" key="2">
    <source>
        <dbReference type="Proteomes" id="UP001218188"/>
    </source>
</evidence>
<sequence length="206" mass="22658">MAQARLERAVPAVLDCTLPSKLSAGMVPTTERFSVPARLERAVPAVLHCTLPSKLSAGMVPTTERFSVPARVERGVPAVLHCTLPAKLNAGLVPTTEPFSVLARVERGVPAVLDRTLPAKFNAGMVPTTEPFSASDCGRVYAHLFAIHKKKKMIAELYNAWLRLELNKRSLLYFTVGYKFIECRVGTHHRAVPGTNLWFNLCTTFC</sequence>
<organism evidence="1 2">
    <name type="scientific">Mycena alexandri</name>
    <dbReference type="NCBI Taxonomy" id="1745969"/>
    <lineage>
        <taxon>Eukaryota</taxon>
        <taxon>Fungi</taxon>
        <taxon>Dikarya</taxon>
        <taxon>Basidiomycota</taxon>
        <taxon>Agaricomycotina</taxon>
        <taxon>Agaricomycetes</taxon>
        <taxon>Agaricomycetidae</taxon>
        <taxon>Agaricales</taxon>
        <taxon>Marasmiineae</taxon>
        <taxon>Mycenaceae</taxon>
        <taxon>Mycena</taxon>
    </lineage>
</organism>
<proteinExistence type="predicted"/>
<comment type="caution">
    <text evidence="1">The sequence shown here is derived from an EMBL/GenBank/DDBJ whole genome shotgun (WGS) entry which is preliminary data.</text>
</comment>
<gene>
    <name evidence="1" type="ORF">C8F04DRAFT_1194633</name>
</gene>
<protein>
    <submittedName>
        <fullName evidence="1">Uncharacterized protein</fullName>
    </submittedName>
</protein>
<dbReference type="Proteomes" id="UP001218188">
    <property type="component" value="Unassembled WGS sequence"/>
</dbReference>
<evidence type="ECO:0000313" key="1">
    <source>
        <dbReference type="EMBL" id="KAJ7022333.1"/>
    </source>
</evidence>
<keyword evidence="2" id="KW-1185">Reference proteome</keyword>
<dbReference type="EMBL" id="JARJCM010000212">
    <property type="protein sequence ID" value="KAJ7022333.1"/>
    <property type="molecule type" value="Genomic_DNA"/>
</dbReference>